<organism evidence="2 3">
    <name type="scientific">Kinneretia aquatilis</name>
    <dbReference type="NCBI Taxonomy" id="2070761"/>
    <lineage>
        <taxon>Bacteria</taxon>
        <taxon>Pseudomonadati</taxon>
        <taxon>Pseudomonadota</taxon>
        <taxon>Betaproteobacteria</taxon>
        <taxon>Burkholderiales</taxon>
        <taxon>Sphaerotilaceae</taxon>
        <taxon>Roseateles</taxon>
    </lineage>
</organism>
<feature type="chain" id="PRO_5014841281" evidence="1">
    <location>
        <begin position="32"/>
        <end position="193"/>
    </location>
</feature>
<evidence type="ECO:0000313" key="3">
    <source>
        <dbReference type="Proteomes" id="UP000235916"/>
    </source>
</evidence>
<dbReference type="Pfam" id="PF00300">
    <property type="entry name" value="His_Phos_1"/>
    <property type="match status" value="1"/>
</dbReference>
<name>A0A2N8KXQ9_9BURK</name>
<reference evidence="2 3" key="1">
    <citation type="submission" date="2018-01" db="EMBL/GenBank/DDBJ databases">
        <title>Draft genome sequence of Paucibacter aquatile CR182 isolated from freshwater of the Nakdong River.</title>
        <authorList>
            <person name="Choi A."/>
            <person name="Chung E.J."/>
        </authorList>
    </citation>
    <scope>NUCLEOTIDE SEQUENCE [LARGE SCALE GENOMIC DNA]</scope>
    <source>
        <strain evidence="2 3">CR182</strain>
    </source>
</reference>
<dbReference type="OrthoDB" id="3296006at2"/>
<dbReference type="CDD" id="cd07067">
    <property type="entry name" value="HP_PGM_like"/>
    <property type="match status" value="1"/>
</dbReference>
<dbReference type="Proteomes" id="UP000235916">
    <property type="component" value="Unassembled WGS sequence"/>
</dbReference>
<keyword evidence="3" id="KW-1185">Reference proteome</keyword>
<comment type="caution">
    <text evidence="2">The sequence shown here is derived from an EMBL/GenBank/DDBJ whole genome shotgun (WGS) entry which is preliminary data.</text>
</comment>
<proteinExistence type="predicted"/>
<gene>
    <name evidence="2" type="ORF">C1O66_12355</name>
</gene>
<dbReference type="SMART" id="SM00855">
    <property type="entry name" value="PGAM"/>
    <property type="match status" value="1"/>
</dbReference>
<keyword evidence="1" id="KW-0732">Signal</keyword>
<dbReference type="EMBL" id="POSP01000003">
    <property type="protein sequence ID" value="PND38236.1"/>
    <property type="molecule type" value="Genomic_DNA"/>
</dbReference>
<feature type="signal peptide" evidence="1">
    <location>
        <begin position="1"/>
        <end position="31"/>
    </location>
</feature>
<dbReference type="InterPro" id="IPR029033">
    <property type="entry name" value="His_PPase_superfam"/>
</dbReference>
<sequence length="193" mass="20074">MKRRAAAVMRQCLIRSLWAVGGLLLAASASAWPDQIFLVRHAERAGEPAADPGLSAAGQVRAQSLAEALVAAGVREIVTSQFRRTRETAAPLAQRLQIEARPVPARRGEGAAHIQEIVALARAQSGGALLIVGHSNTVPALIAALGGPQVAELCESSYQHLFVLRPAVAAGVQASLAQLRYGEPSPAAQAGCL</sequence>
<dbReference type="InterPro" id="IPR013078">
    <property type="entry name" value="His_Pase_superF_clade-1"/>
</dbReference>
<dbReference type="AlphaFoldDB" id="A0A2N8KXQ9"/>
<evidence type="ECO:0000256" key="1">
    <source>
        <dbReference type="SAM" id="SignalP"/>
    </source>
</evidence>
<protein>
    <submittedName>
        <fullName evidence="2">Histidine phosphatase family protein</fullName>
    </submittedName>
</protein>
<dbReference type="RefSeq" id="WP_102768155.1">
    <property type="nucleotide sequence ID" value="NZ_POSP01000003.1"/>
</dbReference>
<evidence type="ECO:0000313" key="2">
    <source>
        <dbReference type="EMBL" id="PND38236.1"/>
    </source>
</evidence>
<dbReference type="SUPFAM" id="SSF53254">
    <property type="entry name" value="Phosphoglycerate mutase-like"/>
    <property type="match status" value="1"/>
</dbReference>
<accession>A0A2N8KXQ9</accession>
<dbReference type="Gene3D" id="3.40.50.1240">
    <property type="entry name" value="Phosphoglycerate mutase-like"/>
    <property type="match status" value="1"/>
</dbReference>